<evidence type="ECO:0000313" key="3">
    <source>
        <dbReference type="Proteomes" id="UP000184148"/>
    </source>
</evidence>
<reference evidence="3" key="1">
    <citation type="submission" date="2016-11" db="EMBL/GenBank/DDBJ databases">
        <authorList>
            <person name="Varghese N."/>
            <person name="Submissions S."/>
        </authorList>
    </citation>
    <scope>NUCLEOTIDE SEQUENCE [LARGE SCALE GENOMIC DNA]</scope>
    <source>
        <strain evidence="3">DSM 12395</strain>
    </source>
</reference>
<dbReference type="Pfam" id="PF21758">
    <property type="entry name" value="PAC_bac"/>
    <property type="match status" value="1"/>
</dbReference>
<accession>A0A1M4WWP5</accession>
<protein>
    <recommendedName>
        <fullName evidence="1">Prenylated flavin chaperone LpdD-like domain-containing protein</fullName>
    </recommendedName>
</protein>
<dbReference type="Proteomes" id="UP000184148">
    <property type="component" value="Unassembled WGS sequence"/>
</dbReference>
<sequence length="136" mass="14836">MNPMVKTLTVSAGEGRYRVDLSTSITAEGLVCQLFGGEKPHVGAVVLSIPRPSLQDPCQLSCNSSVLPMLGHKEDEIAKPLAEKLAKHFKQPVVLVAGIHIDHATAEEIKLLLDHCWQTVDKLLNHPERDTISLAK</sequence>
<dbReference type="InterPro" id="IPR048844">
    <property type="entry name" value="LpdD_chaperone-like"/>
</dbReference>
<keyword evidence="3" id="KW-1185">Reference proteome</keyword>
<evidence type="ECO:0000259" key="1">
    <source>
        <dbReference type="Pfam" id="PF21758"/>
    </source>
</evidence>
<dbReference type="EMBL" id="FQUY01000007">
    <property type="protein sequence ID" value="SHE85711.1"/>
    <property type="molecule type" value="Genomic_DNA"/>
</dbReference>
<name>A0A1M4WWP5_9FIRM</name>
<evidence type="ECO:0000313" key="2">
    <source>
        <dbReference type="EMBL" id="SHE85711.1"/>
    </source>
</evidence>
<gene>
    <name evidence="2" type="ORF">SAMN02745133_01281</name>
</gene>
<proteinExistence type="predicted"/>
<dbReference type="STRING" id="1121429.SAMN02745133_01281"/>
<organism evidence="2 3">
    <name type="scientific">Desulforamulus putei DSM 12395</name>
    <dbReference type="NCBI Taxonomy" id="1121429"/>
    <lineage>
        <taxon>Bacteria</taxon>
        <taxon>Bacillati</taxon>
        <taxon>Bacillota</taxon>
        <taxon>Clostridia</taxon>
        <taxon>Eubacteriales</taxon>
        <taxon>Peptococcaceae</taxon>
        <taxon>Desulforamulus</taxon>
    </lineage>
</organism>
<feature type="domain" description="Prenylated flavin chaperone LpdD-like" evidence="1">
    <location>
        <begin position="14"/>
        <end position="125"/>
    </location>
</feature>
<dbReference type="AlphaFoldDB" id="A0A1M4WWP5"/>